<sequence length="157" mass="17438">MPYQSKASAIFKAGLLAGTMDILAAFIKYSLEGKKDVTVILRYIATGVLGKEAMKGGPGIALFGLALHYFIAFVFTILLFLLYEKMRLTRYHPLLIGFMYGIFTWLAMNLVILPLSHVPGGRGPINWEQAVIGSLILIACIGFPVSLLARKYYLYKK</sequence>
<dbReference type="EMBL" id="JAKLTR010000026">
    <property type="protein sequence ID" value="MCG2617819.1"/>
    <property type="molecule type" value="Genomic_DNA"/>
</dbReference>
<feature type="transmembrane region" description="Helical" evidence="1">
    <location>
        <begin position="9"/>
        <end position="27"/>
    </location>
</feature>
<feature type="transmembrane region" description="Helical" evidence="1">
    <location>
        <begin position="130"/>
        <end position="149"/>
    </location>
</feature>
<feature type="transmembrane region" description="Helical" evidence="1">
    <location>
        <begin position="94"/>
        <end position="118"/>
    </location>
</feature>
<feature type="transmembrane region" description="Helical" evidence="1">
    <location>
        <begin position="60"/>
        <end position="82"/>
    </location>
</feature>
<evidence type="ECO:0000313" key="2">
    <source>
        <dbReference type="EMBL" id="MCG2617819.1"/>
    </source>
</evidence>
<gene>
    <name evidence="2" type="ORF">LZZ85_26195</name>
</gene>
<organism evidence="2 3">
    <name type="scientific">Terrimonas ginsenosidimutans</name>
    <dbReference type="NCBI Taxonomy" id="2908004"/>
    <lineage>
        <taxon>Bacteria</taxon>
        <taxon>Pseudomonadati</taxon>
        <taxon>Bacteroidota</taxon>
        <taxon>Chitinophagia</taxon>
        <taxon>Chitinophagales</taxon>
        <taxon>Chitinophagaceae</taxon>
        <taxon>Terrimonas</taxon>
    </lineage>
</organism>
<name>A0ABS9KZK4_9BACT</name>
<protein>
    <submittedName>
        <fullName evidence="2">DUF1440 domain-containing protein</fullName>
    </submittedName>
</protein>
<dbReference type="RefSeq" id="WP_237876662.1">
    <property type="nucleotide sequence ID" value="NZ_JAKLTR010000026.1"/>
</dbReference>
<comment type="caution">
    <text evidence="2">The sequence shown here is derived from an EMBL/GenBank/DDBJ whole genome shotgun (WGS) entry which is preliminary data.</text>
</comment>
<accession>A0ABS9KZK4</accession>
<evidence type="ECO:0000256" key="1">
    <source>
        <dbReference type="SAM" id="Phobius"/>
    </source>
</evidence>
<keyword evidence="1" id="KW-1133">Transmembrane helix</keyword>
<keyword evidence="3" id="KW-1185">Reference proteome</keyword>
<keyword evidence="1" id="KW-0812">Transmembrane</keyword>
<evidence type="ECO:0000313" key="3">
    <source>
        <dbReference type="Proteomes" id="UP001165367"/>
    </source>
</evidence>
<keyword evidence="1" id="KW-0472">Membrane</keyword>
<reference evidence="2" key="1">
    <citation type="submission" date="2022-01" db="EMBL/GenBank/DDBJ databases">
        <authorList>
            <person name="Jo J.-H."/>
            <person name="Im W.-T."/>
        </authorList>
    </citation>
    <scope>NUCLEOTIDE SEQUENCE</scope>
    <source>
        <strain evidence="2">NA20</strain>
    </source>
</reference>
<proteinExistence type="predicted"/>
<dbReference type="Proteomes" id="UP001165367">
    <property type="component" value="Unassembled WGS sequence"/>
</dbReference>